<dbReference type="AlphaFoldDB" id="A0A931GZU0"/>
<dbReference type="Proteomes" id="UP000628448">
    <property type="component" value="Unassembled WGS sequence"/>
</dbReference>
<sequence>MPDRNPLPVTFTHLGETLQGVILHNPSVFGNIVLVRLHEVHQDLHAVIVLHKEGSEWVSDEFGERYPETIRQLDRIIRATLLGI</sequence>
<keyword evidence="2" id="KW-1185">Reference proteome</keyword>
<dbReference type="RefSeq" id="WP_196992509.1">
    <property type="nucleotide sequence ID" value="NZ_JADWYR010000003.1"/>
</dbReference>
<protein>
    <submittedName>
        <fullName evidence="1">Uncharacterized protein</fullName>
    </submittedName>
</protein>
<organism evidence="1 2">
    <name type="scientific">Panacibacter microcysteis</name>
    <dbReference type="NCBI Taxonomy" id="2793269"/>
    <lineage>
        <taxon>Bacteria</taxon>
        <taxon>Pseudomonadati</taxon>
        <taxon>Bacteroidota</taxon>
        <taxon>Chitinophagia</taxon>
        <taxon>Chitinophagales</taxon>
        <taxon>Chitinophagaceae</taxon>
        <taxon>Panacibacter</taxon>
    </lineage>
</organism>
<gene>
    <name evidence="1" type="ORF">I5907_19355</name>
</gene>
<evidence type="ECO:0000313" key="2">
    <source>
        <dbReference type="Proteomes" id="UP000628448"/>
    </source>
</evidence>
<reference evidence="1" key="1">
    <citation type="submission" date="2020-11" db="EMBL/GenBank/DDBJ databases">
        <title>Bacterial whole genome sequence for Panacibacter sp. DH6.</title>
        <authorList>
            <person name="Le V."/>
            <person name="Ko S."/>
            <person name="Ahn C.-Y."/>
            <person name="Oh H.-M."/>
        </authorList>
    </citation>
    <scope>NUCLEOTIDE SEQUENCE</scope>
    <source>
        <strain evidence="1">DH6</strain>
    </source>
</reference>
<name>A0A931GZU0_9BACT</name>
<evidence type="ECO:0000313" key="1">
    <source>
        <dbReference type="EMBL" id="MBG9378404.1"/>
    </source>
</evidence>
<proteinExistence type="predicted"/>
<accession>A0A931GZU0</accession>
<dbReference type="EMBL" id="JADWYR010000003">
    <property type="protein sequence ID" value="MBG9378404.1"/>
    <property type="molecule type" value="Genomic_DNA"/>
</dbReference>
<comment type="caution">
    <text evidence="1">The sequence shown here is derived from an EMBL/GenBank/DDBJ whole genome shotgun (WGS) entry which is preliminary data.</text>
</comment>